<sequence length="551" mass="62790">MDFQELQDKISHARNLETSLPSLSFQDVKELLKARSEDSKNYISYIDGEGKETKKSYVEFYQHVLGCARFLQHHGLSRGDRIATIAHNHWHTVVQYFAAWMLGLVVVPVNLEEDDERIAYILENGQIELAFVRTEYRDRFRGILEQYDQLKHIEWIVCEGEVSNFTKTGGTLQLEEESLSESDALIVYTSGTTGKPKGVVLTQRNLLEDARAIARWHNIDKQTRMMCVLPIHHVNGTVVTLLTPFWAGGSVVLNRQFKVSQFFPLIREHQVHIVSMVPTLLQYLNNFYKEQDAPKTVPLRHVICGAGPLTVEVAQIFEERFDIPIVHGYGLSETTCYSCFVPVGITGERRDFWHSHYGYPSIGIPVAANEMAIHDSEGNALGEEERGEIVVRGVNVMRGYYNNKEANEHAFKNGWFRSGDEGFYVNDEKGRPYFFITGRLKELIIRGGVNLSPLEIDEVINKAPGVKAGIAVGFENDWYGEEVGAYIQLEEGMEGKDAILDYCRAHLPFPKSPKVVVIGDQIPVTSTGKYQRRKVTDRFLKWKSVQFREHE</sequence>
<evidence type="ECO:0000259" key="4">
    <source>
        <dbReference type="Pfam" id="PF13193"/>
    </source>
</evidence>
<accession>A0ABT3PJM0</accession>
<evidence type="ECO:0000259" key="3">
    <source>
        <dbReference type="Pfam" id="PF00501"/>
    </source>
</evidence>
<dbReference type="Gene3D" id="3.30.300.30">
    <property type="match status" value="1"/>
</dbReference>
<dbReference type="Proteomes" id="UP001207918">
    <property type="component" value="Unassembled WGS sequence"/>
</dbReference>
<dbReference type="Pfam" id="PF13193">
    <property type="entry name" value="AMP-binding_C"/>
    <property type="match status" value="1"/>
</dbReference>
<evidence type="ECO:0000256" key="1">
    <source>
        <dbReference type="ARBA" id="ARBA00006432"/>
    </source>
</evidence>
<dbReference type="RefSeq" id="WP_265764806.1">
    <property type="nucleotide sequence ID" value="NZ_JAGGJA010000002.1"/>
</dbReference>
<dbReference type="GO" id="GO:0016874">
    <property type="term" value="F:ligase activity"/>
    <property type="evidence" value="ECO:0007669"/>
    <property type="project" value="UniProtKB-KW"/>
</dbReference>
<keyword evidence="6" id="KW-1185">Reference proteome</keyword>
<dbReference type="PANTHER" id="PTHR43201">
    <property type="entry name" value="ACYL-COA SYNTHETASE"/>
    <property type="match status" value="1"/>
</dbReference>
<comment type="caution">
    <text evidence="5">The sequence shown here is derived from an EMBL/GenBank/DDBJ whole genome shotgun (WGS) entry which is preliminary data.</text>
</comment>
<dbReference type="InterPro" id="IPR000873">
    <property type="entry name" value="AMP-dep_synth/lig_dom"/>
</dbReference>
<dbReference type="InterPro" id="IPR045851">
    <property type="entry name" value="AMP-bd_C_sf"/>
</dbReference>
<dbReference type="EMBL" id="JAGGJA010000002">
    <property type="protein sequence ID" value="MCW9706109.1"/>
    <property type="molecule type" value="Genomic_DNA"/>
</dbReference>
<dbReference type="Pfam" id="PF00501">
    <property type="entry name" value="AMP-binding"/>
    <property type="match status" value="1"/>
</dbReference>
<dbReference type="InterPro" id="IPR020845">
    <property type="entry name" value="AMP-binding_CS"/>
</dbReference>
<keyword evidence="2 5" id="KW-0436">Ligase</keyword>
<dbReference type="PANTHER" id="PTHR43201:SF5">
    <property type="entry name" value="MEDIUM-CHAIN ACYL-COA LIGASE ACSF2, MITOCHONDRIAL"/>
    <property type="match status" value="1"/>
</dbReference>
<feature type="domain" description="AMP-dependent synthetase/ligase" evidence="3">
    <location>
        <begin position="37"/>
        <end position="401"/>
    </location>
</feature>
<reference evidence="5 6" key="1">
    <citation type="submission" date="2021-03" db="EMBL/GenBank/DDBJ databases">
        <title>Aliifodinibius sp. nov., a new bacterium isolated from saline soil.</title>
        <authorList>
            <person name="Galisteo C."/>
            <person name="De La Haba R."/>
            <person name="Sanchez-Porro C."/>
            <person name="Ventosa A."/>
        </authorList>
    </citation>
    <scope>NUCLEOTIDE SEQUENCE [LARGE SCALE GENOMIC DNA]</scope>
    <source>
        <strain evidence="5 6">1BSP15-2V2</strain>
    </source>
</reference>
<dbReference type="Gene3D" id="3.40.50.12780">
    <property type="entry name" value="N-terminal domain of ligase-like"/>
    <property type="match status" value="1"/>
</dbReference>
<evidence type="ECO:0000256" key="2">
    <source>
        <dbReference type="ARBA" id="ARBA00022598"/>
    </source>
</evidence>
<organism evidence="5 6">
    <name type="scientific">Fodinibius salsisoli</name>
    <dbReference type="NCBI Taxonomy" id="2820877"/>
    <lineage>
        <taxon>Bacteria</taxon>
        <taxon>Pseudomonadati</taxon>
        <taxon>Balneolota</taxon>
        <taxon>Balneolia</taxon>
        <taxon>Balneolales</taxon>
        <taxon>Balneolaceae</taxon>
        <taxon>Fodinibius</taxon>
    </lineage>
</organism>
<protein>
    <submittedName>
        <fullName evidence="5">Acyl--CoA ligase</fullName>
    </submittedName>
</protein>
<dbReference type="SUPFAM" id="SSF56801">
    <property type="entry name" value="Acetyl-CoA synthetase-like"/>
    <property type="match status" value="1"/>
</dbReference>
<dbReference type="PROSITE" id="PS00455">
    <property type="entry name" value="AMP_BINDING"/>
    <property type="match status" value="1"/>
</dbReference>
<dbReference type="InterPro" id="IPR042099">
    <property type="entry name" value="ANL_N_sf"/>
</dbReference>
<evidence type="ECO:0000313" key="5">
    <source>
        <dbReference type="EMBL" id="MCW9706109.1"/>
    </source>
</evidence>
<proteinExistence type="inferred from homology"/>
<gene>
    <name evidence="5" type="ORF">J6I44_04560</name>
</gene>
<dbReference type="InterPro" id="IPR025110">
    <property type="entry name" value="AMP-bd_C"/>
</dbReference>
<evidence type="ECO:0000313" key="6">
    <source>
        <dbReference type="Proteomes" id="UP001207918"/>
    </source>
</evidence>
<name>A0ABT3PJM0_9BACT</name>
<comment type="similarity">
    <text evidence="1">Belongs to the ATP-dependent AMP-binding enzyme family.</text>
</comment>
<feature type="domain" description="AMP-binding enzyme C-terminal" evidence="4">
    <location>
        <begin position="455"/>
        <end position="529"/>
    </location>
</feature>